<evidence type="ECO:0000256" key="3">
    <source>
        <dbReference type="ARBA" id="ARBA00022801"/>
    </source>
</evidence>
<dbReference type="PANTHER" id="PTHR22726">
    <property type="entry name" value="METALLOENDOPEPTIDASE OMA1"/>
    <property type="match status" value="1"/>
</dbReference>
<dbReference type="GO" id="GO:0004222">
    <property type="term" value="F:metalloendopeptidase activity"/>
    <property type="evidence" value="ECO:0007669"/>
    <property type="project" value="InterPro"/>
</dbReference>
<dbReference type="InterPro" id="IPR001915">
    <property type="entry name" value="Peptidase_M48"/>
</dbReference>
<dbReference type="RefSeq" id="WP_005873024.1">
    <property type="nucleotide sequence ID" value="NZ_ACYG01000030.1"/>
</dbReference>
<organism evidence="9 10">
    <name type="scientific">Campylobacter gracilis RM3268</name>
    <dbReference type="NCBI Taxonomy" id="553220"/>
    <lineage>
        <taxon>Bacteria</taxon>
        <taxon>Pseudomonadati</taxon>
        <taxon>Campylobacterota</taxon>
        <taxon>Epsilonproteobacteria</taxon>
        <taxon>Campylobacterales</taxon>
        <taxon>Campylobacteraceae</taxon>
        <taxon>Campylobacter</taxon>
    </lineage>
</organism>
<protein>
    <submittedName>
        <fullName evidence="9">Peptidase, M48 family</fullName>
        <ecNumber evidence="9">3.4.24.-</ecNumber>
    </submittedName>
</protein>
<feature type="domain" description="Peptidase M48" evidence="8">
    <location>
        <begin position="72"/>
        <end position="253"/>
    </location>
</feature>
<keyword evidence="7" id="KW-0732">Signal</keyword>
<keyword evidence="4 6" id="KW-0862">Zinc</keyword>
<sequence>MKKLALLISFAAMMIFTGCASTTQGGAVGIDRSQFITVSEAEMDQSAALAYKQITAQANAKHVLNTDKKLTDRVRGISKRLIAQVGAFRKDALKWNWQVNVINDPTINAWCMPGGRIVVYTGIIEKLKLTDAELAAILGHEMSHALREHSRERASTEQMKDVGIAVASSAAGLGDLGSAALNMAAQYTFTLPFSRTHETEADLMGVELMARAGYDPRAAINVWEKMNKLNESHPLKFMSTHPSNDDRIADLKEVMPKVLPLYEAATRNR</sequence>
<evidence type="ECO:0000256" key="1">
    <source>
        <dbReference type="ARBA" id="ARBA00022670"/>
    </source>
</evidence>
<dbReference type="EMBL" id="ACYG01000030">
    <property type="protein sequence ID" value="EEV16699.1"/>
    <property type="molecule type" value="Genomic_DNA"/>
</dbReference>
<dbReference type="GO" id="GO:0051603">
    <property type="term" value="P:proteolysis involved in protein catabolic process"/>
    <property type="evidence" value="ECO:0007669"/>
    <property type="project" value="TreeGrafter"/>
</dbReference>
<evidence type="ECO:0000313" key="10">
    <source>
        <dbReference type="Proteomes" id="UP000005709"/>
    </source>
</evidence>
<proteinExistence type="inferred from homology"/>
<evidence type="ECO:0000256" key="2">
    <source>
        <dbReference type="ARBA" id="ARBA00022723"/>
    </source>
</evidence>
<reference evidence="9 10" key="1">
    <citation type="submission" date="2009-07" db="EMBL/GenBank/DDBJ databases">
        <authorList>
            <person name="Madupu R."/>
            <person name="Sebastian Y."/>
            <person name="Durkin A.S."/>
            <person name="Torralba M."/>
            <person name="Methe B."/>
            <person name="Sutton G.G."/>
            <person name="Strausberg R.L."/>
            <person name="Nelson K.E."/>
        </authorList>
    </citation>
    <scope>NUCLEOTIDE SEQUENCE [LARGE SCALE GENOMIC DNA]</scope>
    <source>
        <strain evidence="9 10">RM3268</strain>
    </source>
</reference>
<dbReference type="GO" id="GO:0016020">
    <property type="term" value="C:membrane"/>
    <property type="evidence" value="ECO:0007669"/>
    <property type="project" value="TreeGrafter"/>
</dbReference>
<evidence type="ECO:0000256" key="6">
    <source>
        <dbReference type="RuleBase" id="RU003983"/>
    </source>
</evidence>
<evidence type="ECO:0000256" key="4">
    <source>
        <dbReference type="ARBA" id="ARBA00022833"/>
    </source>
</evidence>
<keyword evidence="10" id="KW-1185">Reference proteome</keyword>
<dbReference type="Proteomes" id="UP000005709">
    <property type="component" value="Unassembled WGS sequence"/>
</dbReference>
<keyword evidence="5 6" id="KW-0482">Metalloprotease</keyword>
<dbReference type="InterPro" id="IPR051156">
    <property type="entry name" value="Mito/Outer_Membr_Metalloprot"/>
</dbReference>
<comment type="cofactor">
    <cofactor evidence="6">
        <name>Zn(2+)</name>
        <dbReference type="ChEBI" id="CHEBI:29105"/>
    </cofactor>
    <text evidence="6">Binds 1 zinc ion per subunit.</text>
</comment>
<gene>
    <name evidence="9" type="ORF">CAMGR0001_0313</name>
</gene>
<evidence type="ECO:0000313" key="9">
    <source>
        <dbReference type="EMBL" id="EEV16699.1"/>
    </source>
</evidence>
<dbReference type="eggNOG" id="COG0501">
    <property type="taxonomic scope" value="Bacteria"/>
</dbReference>
<dbReference type="Pfam" id="PF01435">
    <property type="entry name" value="Peptidase_M48"/>
    <property type="match status" value="1"/>
</dbReference>
<dbReference type="GO" id="GO:0046872">
    <property type="term" value="F:metal ion binding"/>
    <property type="evidence" value="ECO:0007669"/>
    <property type="project" value="UniProtKB-KW"/>
</dbReference>
<dbReference type="PROSITE" id="PS51257">
    <property type="entry name" value="PROKAR_LIPOPROTEIN"/>
    <property type="match status" value="1"/>
</dbReference>
<dbReference type="STRING" id="824.CGRAC_0030"/>
<evidence type="ECO:0000256" key="5">
    <source>
        <dbReference type="ARBA" id="ARBA00023049"/>
    </source>
</evidence>
<dbReference type="EC" id="3.4.24.-" evidence="9"/>
<comment type="caution">
    <text evidence="9">The sequence shown here is derived from an EMBL/GenBank/DDBJ whole genome shotgun (WGS) entry which is preliminary data.</text>
</comment>
<keyword evidence="1 6" id="KW-0645">Protease</keyword>
<comment type="similarity">
    <text evidence="6">Belongs to the peptidase M48 family.</text>
</comment>
<evidence type="ECO:0000259" key="8">
    <source>
        <dbReference type="Pfam" id="PF01435"/>
    </source>
</evidence>
<feature type="signal peptide" evidence="7">
    <location>
        <begin position="1"/>
        <end position="20"/>
    </location>
</feature>
<accession>C8PKU0</accession>
<name>C8PKU0_9BACT</name>
<dbReference type="OrthoDB" id="9810445at2"/>
<feature type="chain" id="PRO_5002989280" evidence="7">
    <location>
        <begin position="21"/>
        <end position="269"/>
    </location>
</feature>
<dbReference type="AlphaFoldDB" id="C8PKU0"/>
<dbReference type="PANTHER" id="PTHR22726:SF1">
    <property type="entry name" value="METALLOENDOPEPTIDASE OMA1, MITOCHONDRIAL"/>
    <property type="match status" value="1"/>
</dbReference>
<keyword evidence="3 6" id="KW-0378">Hydrolase</keyword>
<keyword evidence="2" id="KW-0479">Metal-binding</keyword>
<dbReference type="CDD" id="cd07331">
    <property type="entry name" value="M48C_Oma1_like"/>
    <property type="match status" value="1"/>
</dbReference>
<evidence type="ECO:0000256" key="7">
    <source>
        <dbReference type="SAM" id="SignalP"/>
    </source>
</evidence>
<dbReference type="Gene3D" id="3.30.2010.10">
    <property type="entry name" value="Metalloproteases ('zincins'), catalytic domain"/>
    <property type="match status" value="1"/>
</dbReference>